<dbReference type="EMBL" id="CP003349">
    <property type="protein sequence ID" value="AFD06577.1"/>
    <property type="molecule type" value="Genomic_DNA"/>
</dbReference>
<dbReference type="STRING" id="929556.Solca_1502"/>
<dbReference type="AlphaFoldDB" id="H8KQG1"/>
<dbReference type="InterPro" id="IPR019861">
    <property type="entry name" value="PorP/SprF_Bacteroidetes"/>
</dbReference>
<evidence type="ECO:0000313" key="1">
    <source>
        <dbReference type="EMBL" id="AFD06577.1"/>
    </source>
</evidence>
<proteinExistence type="predicted"/>
<keyword evidence="2" id="KW-1185">Reference proteome</keyword>
<dbReference type="HOGENOM" id="CLU_068235_3_0_10"/>
<dbReference type="Pfam" id="PF11751">
    <property type="entry name" value="PorP_SprF"/>
    <property type="match status" value="1"/>
</dbReference>
<gene>
    <name evidence="1" type="ordered locus">Solca_1502</name>
</gene>
<dbReference type="Proteomes" id="UP000007590">
    <property type="component" value="Chromosome"/>
</dbReference>
<dbReference type="NCBIfam" id="TIGR03519">
    <property type="entry name" value="T9SS_PorP_fam"/>
    <property type="match status" value="1"/>
</dbReference>
<dbReference type="RefSeq" id="WP_014679804.1">
    <property type="nucleotide sequence ID" value="NC_017770.1"/>
</dbReference>
<protein>
    <submittedName>
        <fullName evidence="1">Bacteroidetes-specific putative membrane protein</fullName>
    </submittedName>
</protein>
<dbReference type="eggNOG" id="COG2885">
    <property type="taxonomic scope" value="Bacteria"/>
</dbReference>
<reference evidence="1" key="1">
    <citation type="submission" date="2012-02" db="EMBL/GenBank/DDBJ databases">
        <title>The complete genome of Solitalea canadensis DSM 3403.</title>
        <authorList>
            <consortium name="US DOE Joint Genome Institute (JGI-PGF)"/>
            <person name="Lucas S."/>
            <person name="Copeland A."/>
            <person name="Lapidus A."/>
            <person name="Glavina del Rio T."/>
            <person name="Dalin E."/>
            <person name="Tice H."/>
            <person name="Bruce D."/>
            <person name="Goodwin L."/>
            <person name="Pitluck S."/>
            <person name="Peters L."/>
            <person name="Ovchinnikova G."/>
            <person name="Lu M."/>
            <person name="Kyrpides N."/>
            <person name="Mavromatis K."/>
            <person name="Ivanova N."/>
            <person name="Brettin T."/>
            <person name="Detter J.C."/>
            <person name="Han C."/>
            <person name="Larimer F."/>
            <person name="Land M."/>
            <person name="Hauser L."/>
            <person name="Markowitz V."/>
            <person name="Cheng J.-F."/>
            <person name="Hugenholtz P."/>
            <person name="Woyke T."/>
            <person name="Wu D."/>
            <person name="Spring S."/>
            <person name="Schroeder M."/>
            <person name="Kopitz M."/>
            <person name="Brambilla E."/>
            <person name="Klenk H.-P."/>
            <person name="Eisen J.A."/>
        </authorList>
    </citation>
    <scope>NUCLEOTIDE SEQUENCE</scope>
    <source>
        <strain evidence="1">DSM 3403</strain>
    </source>
</reference>
<dbReference type="OrthoDB" id="891773at2"/>
<sequence>MKSSIQKYTNKKLLLILLLVAGTVFPVLAQRNFVPAQYYFNQYLGNAAMAGIDSSLNITLTYSKQYDDMPDAPVNKLLSADYYLGKRVGVGVNIINQKSGLLNETRIAASFAYHLPLNDRGQLLHFGLSAAVEYNNLLFNEVNGDQYDPSLLNYNSRGAPMDGDFGIAFTSDKLNIQAAVPTIRNFIVKDIYKTVDRATFYSAASYKIALGEEFNSLEPKISYTMVKGNNDIWDAGLDFKCAHNLASIQAIYHSTKSFTVGLGINLQSRIQMLAMYTTEANAIRKYTDGNLSLNLKIALFQRKSI</sequence>
<organism evidence="1 2">
    <name type="scientific">Solitalea canadensis (strain ATCC 29591 / DSM 3403 / JCM 21819 / LMG 8368 / NBRC 15130 / NCIMB 12057 / USAM 9D)</name>
    <name type="common">Flexibacter canadensis</name>
    <dbReference type="NCBI Taxonomy" id="929556"/>
    <lineage>
        <taxon>Bacteria</taxon>
        <taxon>Pseudomonadati</taxon>
        <taxon>Bacteroidota</taxon>
        <taxon>Sphingobacteriia</taxon>
        <taxon>Sphingobacteriales</taxon>
        <taxon>Sphingobacteriaceae</taxon>
        <taxon>Solitalea</taxon>
    </lineage>
</organism>
<evidence type="ECO:0000313" key="2">
    <source>
        <dbReference type="Proteomes" id="UP000007590"/>
    </source>
</evidence>
<accession>H8KQG1</accession>
<name>H8KQG1_SOLCM</name>
<dbReference type="KEGG" id="scn:Solca_1502"/>